<protein>
    <recommendedName>
        <fullName evidence="5">GTP cyclohydrolase 1</fullName>
        <ecNumber evidence="5">3.5.4.16</ecNumber>
    </recommendedName>
    <alternativeName>
        <fullName evidence="5">GTP cyclohydrolase I</fullName>
        <shortName evidence="5">GTP-CH-I</shortName>
    </alternativeName>
</protein>
<feature type="domain" description="GTP cyclohydrolase I" evidence="7">
    <location>
        <begin position="31"/>
        <end position="203"/>
    </location>
</feature>
<dbReference type="Gene3D" id="1.10.286.10">
    <property type="match status" value="1"/>
</dbReference>
<comment type="similarity">
    <text evidence="5">Belongs to the GTP cyclohydrolase I family.</text>
</comment>
<evidence type="ECO:0000256" key="6">
    <source>
        <dbReference type="SAM" id="MobiDB-lite"/>
    </source>
</evidence>
<keyword evidence="5" id="KW-0547">Nucleotide-binding</keyword>
<dbReference type="GO" id="GO:0006730">
    <property type="term" value="P:one-carbon metabolic process"/>
    <property type="evidence" value="ECO:0007669"/>
    <property type="project" value="UniProtKB-UniRule"/>
</dbReference>
<dbReference type="UniPathway" id="UPA00848">
    <property type="reaction ID" value="UER00151"/>
</dbReference>
<dbReference type="GO" id="GO:0005737">
    <property type="term" value="C:cytoplasm"/>
    <property type="evidence" value="ECO:0007669"/>
    <property type="project" value="TreeGrafter"/>
</dbReference>
<dbReference type="AlphaFoldDB" id="W9GGD2"/>
<keyword evidence="5" id="KW-0342">GTP-binding</keyword>
<evidence type="ECO:0000259" key="7">
    <source>
        <dbReference type="Pfam" id="PF01227"/>
    </source>
</evidence>
<dbReference type="PANTHER" id="PTHR11109:SF7">
    <property type="entry name" value="GTP CYCLOHYDROLASE 1"/>
    <property type="match status" value="1"/>
</dbReference>
<dbReference type="GO" id="GO:0046654">
    <property type="term" value="P:tetrahydrofolate biosynthetic process"/>
    <property type="evidence" value="ECO:0007669"/>
    <property type="project" value="UniProtKB-UniRule"/>
</dbReference>
<dbReference type="GO" id="GO:0008270">
    <property type="term" value="F:zinc ion binding"/>
    <property type="evidence" value="ECO:0007669"/>
    <property type="project" value="UniProtKB-UniRule"/>
</dbReference>
<feature type="binding site" evidence="5">
    <location>
        <position position="96"/>
    </location>
    <ligand>
        <name>Zn(2+)</name>
        <dbReference type="ChEBI" id="CHEBI:29105"/>
    </ligand>
</feature>
<comment type="pathway">
    <text evidence="2 5">Cofactor biosynthesis; 7,8-dihydroneopterin triphosphate biosynthesis; 7,8-dihydroneopterin triphosphate from GTP: step 1/1.</text>
</comment>
<accession>W9GGD2</accession>
<keyword evidence="3 5" id="KW-0554">One-carbon metabolism</keyword>
<keyword evidence="5" id="KW-0479">Metal-binding</keyword>
<dbReference type="Gene3D" id="3.30.1130.10">
    <property type="match status" value="1"/>
</dbReference>
<dbReference type="Proteomes" id="UP000019494">
    <property type="component" value="Unassembled WGS sequence"/>
</dbReference>
<keyword evidence="4 5" id="KW-0378">Hydrolase</keyword>
<dbReference type="OrthoDB" id="9801207at2"/>
<evidence type="ECO:0000256" key="1">
    <source>
        <dbReference type="ARBA" id="ARBA00001052"/>
    </source>
</evidence>
<feature type="region of interest" description="Disordered" evidence="6">
    <location>
        <begin position="1"/>
        <end position="22"/>
    </location>
</feature>
<sequence length="205" mass="22631">MSEQTVPEAARERPLHSIRTAQPEPQLEVAARAARQFLEALGVDCDTPSTERSPMRMARAYAEMLSARPFELTTFPNDEGYDEMVVVRGIPVASLCEHHLLPFTGVAHIAYLPGDRILGLSKFARVVEMFARRPQVQERLTKQVADWLDEHLAPRGVGVVVEAEHSCLSLRGARVGGAVTRTSALAGLFRENDATRAEFLDALRA</sequence>
<dbReference type="GO" id="GO:0006729">
    <property type="term" value="P:tetrahydrobiopterin biosynthetic process"/>
    <property type="evidence" value="ECO:0007669"/>
    <property type="project" value="TreeGrafter"/>
</dbReference>
<dbReference type="RefSeq" id="WP_081794056.1">
    <property type="nucleotide sequence ID" value="NZ_AWQS01000289.1"/>
</dbReference>
<dbReference type="NCBIfam" id="NF006826">
    <property type="entry name" value="PRK09347.1-3"/>
    <property type="match status" value="1"/>
</dbReference>
<comment type="caution">
    <text evidence="8">The sequence shown here is derived from an EMBL/GenBank/DDBJ whole genome shotgun (WGS) entry which is preliminary data.</text>
</comment>
<dbReference type="PANTHER" id="PTHR11109">
    <property type="entry name" value="GTP CYCLOHYDROLASE I"/>
    <property type="match status" value="1"/>
</dbReference>
<evidence type="ECO:0000256" key="5">
    <source>
        <dbReference type="HAMAP-Rule" id="MF_00223"/>
    </source>
</evidence>
<dbReference type="InterPro" id="IPR043133">
    <property type="entry name" value="GTP-CH-I_C/QueF"/>
</dbReference>
<dbReference type="PATRIC" id="fig|584657.3.peg.3874"/>
<evidence type="ECO:0000256" key="2">
    <source>
        <dbReference type="ARBA" id="ARBA00005080"/>
    </source>
</evidence>
<dbReference type="NCBIfam" id="TIGR00063">
    <property type="entry name" value="folE"/>
    <property type="match status" value="1"/>
</dbReference>
<keyword evidence="5" id="KW-0862">Zinc</keyword>
<dbReference type="EMBL" id="AWQS01000289">
    <property type="protein sequence ID" value="EWT04247.1"/>
    <property type="molecule type" value="Genomic_DNA"/>
</dbReference>
<dbReference type="Pfam" id="PF01227">
    <property type="entry name" value="GTP_cyclohydroI"/>
    <property type="match status" value="1"/>
</dbReference>
<dbReference type="InterPro" id="IPR001474">
    <property type="entry name" value="GTP_CycHdrlase_I"/>
</dbReference>
<dbReference type="InterPro" id="IPR018234">
    <property type="entry name" value="GTP_CycHdrlase_I_CS"/>
</dbReference>
<comment type="subunit">
    <text evidence="5">Homopolymer.</text>
</comment>
<dbReference type="SUPFAM" id="SSF55620">
    <property type="entry name" value="Tetrahydrobiopterin biosynthesis enzymes-like"/>
    <property type="match status" value="1"/>
</dbReference>
<feature type="binding site" evidence="5">
    <location>
        <position position="167"/>
    </location>
    <ligand>
        <name>Zn(2+)</name>
        <dbReference type="ChEBI" id="CHEBI:29105"/>
    </ligand>
</feature>
<name>W9GGD2_9MICO</name>
<dbReference type="PROSITE" id="PS00860">
    <property type="entry name" value="GTP_CYCLOHYDROL_1_2"/>
    <property type="match status" value="1"/>
</dbReference>
<evidence type="ECO:0000313" key="9">
    <source>
        <dbReference type="Proteomes" id="UP000019494"/>
    </source>
</evidence>
<proteinExistence type="inferred from homology"/>
<keyword evidence="9" id="KW-1185">Reference proteome</keyword>
<dbReference type="GO" id="GO:0005525">
    <property type="term" value="F:GTP binding"/>
    <property type="evidence" value="ECO:0007669"/>
    <property type="project" value="UniProtKB-KW"/>
</dbReference>
<dbReference type="HAMAP" id="MF_00223">
    <property type="entry name" value="FolE"/>
    <property type="match status" value="1"/>
</dbReference>
<dbReference type="InterPro" id="IPR043134">
    <property type="entry name" value="GTP-CH-I_N"/>
</dbReference>
<gene>
    <name evidence="5" type="primary">folE</name>
    <name evidence="8" type="ORF">N864_12475</name>
</gene>
<organism evidence="8 9">
    <name type="scientific">Intrasporangium chromatireducens Q5-1</name>
    <dbReference type="NCBI Taxonomy" id="584657"/>
    <lineage>
        <taxon>Bacteria</taxon>
        <taxon>Bacillati</taxon>
        <taxon>Actinomycetota</taxon>
        <taxon>Actinomycetes</taxon>
        <taxon>Micrococcales</taxon>
        <taxon>Intrasporangiaceae</taxon>
        <taxon>Intrasporangium</taxon>
    </lineage>
</organism>
<evidence type="ECO:0000313" key="8">
    <source>
        <dbReference type="EMBL" id="EWT04247.1"/>
    </source>
</evidence>
<dbReference type="GO" id="GO:0003934">
    <property type="term" value="F:GTP cyclohydrolase I activity"/>
    <property type="evidence" value="ECO:0007669"/>
    <property type="project" value="UniProtKB-UniRule"/>
</dbReference>
<dbReference type="EC" id="3.5.4.16" evidence="5"/>
<comment type="catalytic activity">
    <reaction evidence="1 5">
        <text>GTP + H2O = 7,8-dihydroneopterin 3'-triphosphate + formate + H(+)</text>
        <dbReference type="Rhea" id="RHEA:17473"/>
        <dbReference type="ChEBI" id="CHEBI:15377"/>
        <dbReference type="ChEBI" id="CHEBI:15378"/>
        <dbReference type="ChEBI" id="CHEBI:15740"/>
        <dbReference type="ChEBI" id="CHEBI:37565"/>
        <dbReference type="ChEBI" id="CHEBI:58462"/>
        <dbReference type="EC" id="3.5.4.16"/>
    </reaction>
</comment>
<evidence type="ECO:0000256" key="4">
    <source>
        <dbReference type="ARBA" id="ARBA00022801"/>
    </source>
</evidence>
<dbReference type="PROSITE" id="PS00859">
    <property type="entry name" value="GTP_CYCLOHYDROL_1_1"/>
    <property type="match status" value="1"/>
</dbReference>
<feature type="binding site" evidence="5">
    <location>
        <position position="99"/>
    </location>
    <ligand>
        <name>Zn(2+)</name>
        <dbReference type="ChEBI" id="CHEBI:29105"/>
    </ligand>
</feature>
<dbReference type="NCBIfam" id="NF006825">
    <property type="entry name" value="PRK09347.1-2"/>
    <property type="match status" value="1"/>
</dbReference>
<evidence type="ECO:0000256" key="3">
    <source>
        <dbReference type="ARBA" id="ARBA00022563"/>
    </source>
</evidence>
<dbReference type="InterPro" id="IPR020602">
    <property type="entry name" value="GTP_CycHdrlase_I_dom"/>
</dbReference>
<reference evidence="9" key="1">
    <citation type="submission" date="2013-08" db="EMBL/GenBank/DDBJ databases">
        <title>Intrasporangium oryzae NRRL B-24470.</title>
        <authorList>
            <person name="Liu H."/>
            <person name="Wang G."/>
        </authorList>
    </citation>
    <scope>NUCLEOTIDE SEQUENCE [LARGE SCALE GENOMIC DNA]</scope>
    <source>
        <strain evidence="9">Q5-1</strain>
    </source>
</reference>
<dbReference type="FunFam" id="3.30.1130.10:FF:000001">
    <property type="entry name" value="GTP cyclohydrolase 1"/>
    <property type="match status" value="1"/>
</dbReference>